<keyword evidence="6" id="KW-1185">Reference proteome</keyword>
<dbReference type="InterPro" id="IPR023187">
    <property type="entry name" value="Tscrpt_reg_MarR-type_CS"/>
</dbReference>
<dbReference type="InterPro" id="IPR000835">
    <property type="entry name" value="HTH_MarR-typ"/>
</dbReference>
<accession>A0A917JFS3</accession>
<dbReference type="RefSeq" id="WP_188366696.1">
    <property type="nucleotide sequence ID" value="NZ_BMDT01000001.1"/>
</dbReference>
<protein>
    <recommendedName>
        <fullName evidence="4">HTH marR-type domain-containing protein</fullName>
    </recommendedName>
</protein>
<dbReference type="SMART" id="SM00347">
    <property type="entry name" value="HTH_MARR"/>
    <property type="match status" value="1"/>
</dbReference>
<sequence>MDLKKISRLLYQLKLANQEMTSIFEKETGISLTRYELMLFLKDHGPCCQIDLQNALSIDSAAVTRHLKVLEDQGYVTRERNQDNKREVFVQITERAQQAMGDCQTKVESLNPSFNIPLDEIEEEQLFFLLTKLIK</sequence>
<dbReference type="InterPro" id="IPR036388">
    <property type="entry name" value="WH-like_DNA-bd_sf"/>
</dbReference>
<dbReference type="PRINTS" id="PR00598">
    <property type="entry name" value="HTHMARR"/>
</dbReference>
<evidence type="ECO:0000313" key="5">
    <source>
        <dbReference type="EMBL" id="GGI64871.1"/>
    </source>
</evidence>
<comment type="caution">
    <text evidence="5">The sequence shown here is derived from an EMBL/GenBank/DDBJ whole genome shotgun (WGS) entry which is preliminary data.</text>
</comment>
<dbReference type="PROSITE" id="PS50995">
    <property type="entry name" value="HTH_MARR_2"/>
    <property type="match status" value="1"/>
</dbReference>
<dbReference type="InterPro" id="IPR036390">
    <property type="entry name" value="WH_DNA-bd_sf"/>
</dbReference>
<feature type="domain" description="HTH marR-type" evidence="4">
    <location>
        <begin position="1"/>
        <end position="135"/>
    </location>
</feature>
<dbReference type="PANTHER" id="PTHR42756:SF1">
    <property type="entry name" value="TRANSCRIPTIONAL REPRESSOR OF EMRAB OPERON"/>
    <property type="match status" value="1"/>
</dbReference>
<dbReference type="GO" id="GO:0003700">
    <property type="term" value="F:DNA-binding transcription factor activity"/>
    <property type="evidence" value="ECO:0007669"/>
    <property type="project" value="InterPro"/>
</dbReference>
<dbReference type="EMBL" id="BMDT01000001">
    <property type="protein sequence ID" value="GGI64871.1"/>
    <property type="molecule type" value="Genomic_DNA"/>
</dbReference>
<evidence type="ECO:0000256" key="3">
    <source>
        <dbReference type="ARBA" id="ARBA00023163"/>
    </source>
</evidence>
<keyword evidence="1" id="KW-0805">Transcription regulation</keyword>
<evidence type="ECO:0000256" key="1">
    <source>
        <dbReference type="ARBA" id="ARBA00023015"/>
    </source>
</evidence>
<dbReference type="CDD" id="cd00090">
    <property type="entry name" value="HTH_ARSR"/>
    <property type="match status" value="1"/>
</dbReference>
<dbReference type="GO" id="GO:0003677">
    <property type="term" value="F:DNA binding"/>
    <property type="evidence" value="ECO:0007669"/>
    <property type="project" value="UniProtKB-KW"/>
</dbReference>
<name>A0A917JFS3_9ENTE</name>
<dbReference type="Pfam" id="PF01047">
    <property type="entry name" value="MarR"/>
    <property type="match status" value="1"/>
</dbReference>
<dbReference type="SUPFAM" id="SSF46785">
    <property type="entry name" value="Winged helix' DNA-binding domain"/>
    <property type="match status" value="1"/>
</dbReference>
<dbReference type="PANTHER" id="PTHR42756">
    <property type="entry name" value="TRANSCRIPTIONAL REGULATOR, MARR"/>
    <property type="match status" value="1"/>
</dbReference>
<reference evidence="5" key="2">
    <citation type="submission" date="2020-09" db="EMBL/GenBank/DDBJ databases">
        <authorList>
            <person name="Sun Q."/>
            <person name="Sedlacek I."/>
        </authorList>
    </citation>
    <scope>NUCLEOTIDE SEQUENCE</scope>
    <source>
        <strain evidence="5">CCM 8433</strain>
    </source>
</reference>
<dbReference type="Proteomes" id="UP000622610">
    <property type="component" value="Unassembled WGS sequence"/>
</dbReference>
<dbReference type="InterPro" id="IPR011991">
    <property type="entry name" value="ArsR-like_HTH"/>
</dbReference>
<keyword evidence="3" id="KW-0804">Transcription</keyword>
<organism evidence="5 6">
    <name type="scientific">Enterococcus alcedinis</name>
    <dbReference type="NCBI Taxonomy" id="1274384"/>
    <lineage>
        <taxon>Bacteria</taxon>
        <taxon>Bacillati</taxon>
        <taxon>Bacillota</taxon>
        <taxon>Bacilli</taxon>
        <taxon>Lactobacillales</taxon>
        <taxon>Enterococcaceae</taxon>
        <taxon>Enterococcus</taxon>
    </lineage>
</organism>
<dbReference type="AlphaFoldDB" id="A0A917JFS3"/>
<evidence type="ECO:0000259" key="4">
    <source>
        <dbReference type="PROSITE" id="PS50995"/>
    </source>
</evidence>
<evidence type="ECO:0000256" key="2">
    <source>
        <dbReference type="ARBA" id="ARBA00023125"/>
    </source>
</evidence>
<keyword evidence="2" id="KW-0238">DNA-binding</keyword>
<dbReference type="InterPro" id="IPR001845">
    <property type="entry name" value="HTH_ArsR_DNA-bd_dom"/>
</dbReference>
<dbReference type="Gene3D" id="1.10.10.10">
    <property type="entry name" value="Winged helix-like DNA-binding domain superfamily/Winged helix DNA-binding domain"/>
    <property type="match status" value="1"/>
</dbReference>
<evidence type="ECO:0000313" key="6">
    <source>
        <dbReference type="Proteomes" id="UP000622610"/>
    </source>
</evidence>
<reference evidence="5" key="1">
    <citation type="journal article" date="2014" name="Int. J. Syst. Evol. Microbiol.">
        <title>Complete genome sequence of Corynebacterium casei LMG S-19264T (=DSM 44701T), isolated from a smear-ripened cheese.</title>
        <authorList>
            <consortium name="US DOE Joint Genome Institute (JGI-PGF)"/>
            <person name="Walter F."/>
            <person name="Albersmeier A."/>
            <person name="Kalinowski J."/>
            <person name="Ruckert C."/>
        </authorList>
    </citation>
    <scope>NUCLEOTIDE SEQUENCE</scope>
    <source>
        <strain evidence="5">CCM 8433</strain>
    </source>
</reference>
<dbReference type="PROSITE" id="PS01117">
    <property type="entry name" value="HTH_MARR_1"/>
    <property type="match status" value="1"/>
</dbReference>
<gene>
    <name evidence="5" type="ORF">GCM10011482_05250</name>
</gene>
<dbReference type="SMART" id="SM00418">
    <property type="entry name" value="HTH_ARSR"/>
    <property type="match status" value="1"/>
</dbReference>
<proteinExistence type="predicted"/>